<protein>
    <submittedName>
        <fullName evidence="1">Tetratricopeptide repeat protein</fullName>
    </submittedName>
</protein>
<sequence length="287" mass="33749">MGNDIKITILNEAKENIENGDIKKAEILLKGYLDFNNDAEIATILANIYTGRGQLKEALEILKGQDSNYFCAFKSLSEVYIKLEKYEKLYNLWKKNKNRTFQDLKKEKDIINAKKYLRRLQVFLKLFVDKKIDTPSALDYKEEQYIKYNHKKALEHIALRHTSKDNIPNTNTGTIFYSKYDLEELFLAISRNIEFEKREIKLNWDFSDTYIFRFANVGVSDYDGRNLNFIRAATIPNTNKIITMFPTYNRKSSCLCSLQKEDMLSICNSIVHTDRVYRVKTYSINKK</sequence>
<dbReference type="AlphaFoldDB" id="A0A9D1KBB7"/>
<reference evidence="1" key="2">
    <citation type="journal article" date="2021" name="PeerJ">
        <title>Extensive microbial diversity within the chicken gut microbiome revealed by metagenomics and culture.</title>
        <authorList>
            <person name="Gilroy R."/>
            <person name="Ravi A."/>
            <person name="Getino M."/>
            <person name="Pursley I."/>
            <person name="Horton D.L."/>
            <person name="Alikhan N.F."/>
            <person name="Baker D."/>
            <person name="Gharbi K."/>
            <person name="Hall N."/>
            <person name="Watson M."/>
            <person name="Adriaenssens E.M."/>
            <person name="Foster-Nyarko E."/>
            <person name="Jarju S."/>
            <person name="Secka A."/>
            <person name="Antonio M."/>
            <person name="Oren A."/>
            <person name="Chaudhuri R.R."/>
            <person name="La Ragione R."/>
            <person name="Hildebrand F."/>
            <person name="Pallen M.J."/>
        </authorList>
    </citation>
    <scope>NUCLEOTIDE SEQUENCE</scope>
    <source>
        <strain evidence="1">CHK195-26880</strain>
    </source>
</reference>
<dbReference type="InterPro" id="IPR011990">
    <property type="entry name" value="TPR-like_helical_dom_sf"/>
</dbReference>
<gene>
    <name evidence="1" type="ORF">IAB59_00880</name>
</gene>
<comment type="caution">
    <text evidence="1">The sequence shown here is derived from an EMBL/GenBank/DDBJ whole genome shotgun (WGS) entry which is preliminary data.</text>
</comment>
<accession>A0A9D1KBB7</accession>
<dbReference type="Proteomes" id="UP000886833">
    <property type="component" value="Unassembled WGS sequence"/>
</dbReference>
<name>A0A9D1KBB7_9FIRM</name>
<dbReference type="Gene3D" id="1.25.40.10">
    <property type="entry name" value="Tetratricopeptide repeat domain"/>
    <property type="match status" value="1"/>
</dbReference>
<proteinExistence type="predicted"/>
<dbReference type="SUPFAM" id="SSF48452">
    <property type="entry name" value="TPR-like"/>
    <property type="match status" value="1"/>
</dbReference>
<evidence type="ECO:0000313" key="1">
    <source>
        <dbReference type="EMBL" id="HIT37016.1"/>
    </source>
</evidence>
<evidence type="ECO:0000313" key="2">
    <source>
        <dbReference type="Proteomes" id="UP000886833"/>
    </source>
</evidence>
<dbReference type="EMBL" id="DVKQ01000008">
    <property type="protein sequence ID" value="HIT37016.1"/>
    <property type="molecule type" value="Genomic_DNA"/>
</dbReference>
<reference evidence="1" key="1">
    <citation type="submission" date="2020-10" db="EMBL/GenBank/DDBJ databases">
        <authorList>
            <person name="Gilroy R."/>
        </authorList>
    </citation>
    <scope>NUCLEOTIDE SEQUENCE</scope>
    <source>
        <strain evidence="1">CHK195-26880</strain>
    </source>
</reference>
<organism evidence="1 2">
    <name type="scientific">Candidatus Onthousia faecipullorum</name>
    <dbReference type="NCBI Taxonomy" id="2840887"/>
    <lineage>
        <taxon>Bacteria</taxon>
        <taxon>Bacillati</taxon>
        <taxon>Bacillota</taxon>
        <taxon>Bacilli</taxon>
        <taxon>Candidatus Onthousia</taxon>
    </lineage>
</organism>